<dbReference type="PANTHER" id="PTHR44086">
    <property type="entry name" value="THIOSULFATE SULFURTRANSFERASE RDL2, MITOCHONDRIAL-RELATED"/>
    <property type="match status" value="1"/>
</dbReference>
<feature type="chain" id="PRO_5011563427" evidence="1">
    <location>
        <begin position="20"/>
        <end position="189"/>
    </location>
</feature>
<dbReference type="Proteomes" id="UP000199340">
    <property type="component" value="Unassembled WGS sequence"/>
</dbReference>
<evidence type="ECO:0000313" key="4">
    <source>
        <dbReference type="Proteomes" id="UP000199340"/>
    </source>
</evidence>
<dbReference type="Gene3D" id="3.40.250.10">
    <property type="entry name" value="Rhodanese-like domain"/>
    <property type="match status" value="1"/>
</dbReference>
<feature type="signal peptide" evidence="1">
    <location>
        <begin position="1"/>
        <end position="19"/>
    </location>
</feature>
<dbReference type="OrthoDB" id="7835227at2"/>
<dbReference type="SUPFAM" id="SSF52821">
    <property type="entry name" value="Rhodanese/Cell cycle control phosphatase"/>
    <property type="match status" value="1"/>
</dbReference>
<dbReference type="RefSeq" id="WP_090030697.1">
    <property type="nucleotide sequence ID" value="NZ_FNEB01000021.1"/>
</dbReference>
<evidence type="ECO:0000313" key="3">
    <source>
        <dbReference type="EMBL" id="SDJ39995.1"/>
    </source>
</evidence>
<dbReference type="AlphaFoldDB" id="A0A1G8TGF7"/>
<dbReference type="SMART" id="SM00450">
    <property type="entry name" value="RHOD"/>
    <property type="match status" value="1"/>
</dbReference>
<name>A0A1G8TGF7_9RHOB</name>
<dbReference type="Pfam" id="PF00581">
    <property type="entry name" value="Rhodanese"/>
    <property type="match status" value="1"/>
</dbReference>
<reference evidence="3 4" key="1">
    <citation type="submission" date="2016-10" db="EMBL/GenBank/DDBJ databases">
        <authorList>
            <person name="de Groot N.N."/>
        </authorList>
    </citation>
    <scope>NUCLEOTIDE SEQUENCE [LARGE SCALE GENOMIC DNA]</scope>
    <source>
        <strain evidence="3 4">DSM 28010</strain>
    </source>
</reference>
<keyword evidence="1" id="KW-0732">Signal</keyword>
<proteinExistence type="predicted"/>
<evidence type="ECO:0000256" key="1">
    <source>
        <dbReference type="SAM" id="SignalP"/>
    </source>
</evidence>
<gene>
    <name evidence="3" type="ORF">SAMN05421850_1216</name>
</gene>
<dbReference type="GO" id="GO:0004792">
    <property type="term" value="F:thiosulfate-cyanide sulfurtransferase activity"/>
    <property type="evidence" value="ECO:0007669"/>
    <property type="project" value="TreeGrafter"/>
</dbReference>
<dbReference type="PANTHER" id="PTHR44086:SF10">
    <property type="entry name" value="THIOSULFATE SULFURTRANSFERASE_RHODANESE-LIKE DOMAIN-CONTAINING PROTEIN 3"/>
    <property type="match status" value="1"/>
</dbReference>
<accession>A0A1G8TGF7</accession>
<dbReference type="STRING" id="490829.SAMN05421850_1216"/>
<keyword evidence="4" id="KW-1185">Reference proteome</keyword>
<sequence length="189" mass="20689">MKPVLALVAAAFLASAAFADSIPENKRTQAGLYVTSAEVGGMLENPDVRLIDIRSRAEVSFLGLPVRANKHIPYMVMPMMPEYDAAKGTYKLELNPDFPSDFESYAQAAGITPDTPIVLMCRSGSRSARAADLLYKMGYRNVYSLIDGYEGDKAKEGPHKGERVKNGWRNAGLAWSYKISDAQAYDGDL</sequence>
<dbReference type="InterPro" id="IPR036873">
    <property type="entry name" value="Rhodanese-like_dom_sf"/>
</dbReference>
<dbReference type="PROSITE" id="PS50206">
    <property type="entry name" value="RHODANESE_3"/>
    <property type="match status" value="1"/>
</dbReference>
<feature type="domain" description="Rhodanese" evidence="2">
    <location>
        <begin position="44"/>
        <end position="161"/>
    </location>
</feature>
<keyword evidence="3" id="KW-0808">Transferase</keyword>
<evidence type="ECO:0000259" key="2">
    <source>
        <dbReference type="PROSITE" id="PS50206"/>
    </source>
</evidence>
<organism evidence="3 4">
    <name type="scientific">Lutimaribacter saemankumensis</name>
    <dbReference type="NCBI Taxonomy" id="490829"/>
    <lineage>
        <taxon>Bacteria</taxon>
        <taxon>Pseudomonadati</taxon>
        <taxon>Pseudomonadota</taxon>
        <taxon>Alphaproteobacteria</taxon>
        <taxon>Rhodobacterales</taxon>
        <taxon>Roseobacteraceae</taxon>
        <taxon>Lutimaribacter</taxon>
    </lineage>
</organism>
<dbReference type="EMBL" id="FNEB01000021">
    <property type="protein sequence ID" value="SDJ39995.1"/>
    <property type="molecule type" value="Genomic_DNA"/>
</dbReference>
<dbReference type="InterPro" id="IPR001763">
    <property type="entry name" value="Rhodanese-like_dom"/>
</dbReference>
<protein>
    <submittedName>
        <fullName evidence="3">Rhodanese-related sulfurtransferase</fullName>
    </submittedName>
</protein>